<evidence type="ECO:0000259" key="2">
    <source>
        <dbReference type="Pfam" id="PF20789"/>
    </source>
</evidence>
<dbReference type="EMBL" id="BAAAZW010000005">
    <property type="protein sequence ID" value="GAA3960573.1"/>
    <property type="molecule type" value="Genomic_DNA"/>
</dbReference>
<evidence type="ECO:0000313" key="4">
    <source>
        <dbReference type="Proteomes" id="UP001418444"/>
    </source>
</evidence>
<proteinExistence type="predicted"/>
<dbReference type="Gene3D" id="2.40.160.210">
    <property type="entry name" value="Acyl-CoA thioesterase, double hotdog domain"/>
    <property type="match status" value="1"/>
</dbReference>
<feature type="domain" description="Acyl-CoA thioesterase-like N-terminal HotDog" evidence="1">
    <location>
        <begin position="33"/>
        <end position="110"/>
    </location>
</feature>
<dbReference type="InterPro" id="IPR029069">
    <property type="entry name" value="HotDog_dom_sf"/>
</dbReference>
<dbReference type="Pfam" id="PF13622">
    <property type="entry name" value="4HBT_3"/>
    <property type="match status" value="1"/>
</dbReference>
<reference evidence="4" key="1">
    <citation type="journal article" date="2019" name="Int. J. Syst. Evol. Microbiol.">
        <title>The Global Catalogue of Microorganisms (GCM) 10K type strain sequencing project: providing services to taxonomists for standard genome sequencing and annotation.</title>
        <authorList>
            <consortium name="The Broad Institute Genomics Platform"/>
            <consortium name="The Broad Institute Genome Sequencing Center for Infectious Disease"/>
            <person name="Wu L."/>
            <person name="Ma J."/>
        </authorList>
    </citation>
    <scope>NUCLEOTIDE SEQUENCE [LARGE SCALE GENOMIC DNA]</scope>
    <source>
        <strain evidence="4">JCM 16923</strain>
    </source>
</reference>
<accession>A0ABP7P8X3</accession>
<evidence type="ECO:0000259" key="1">
    <source>
        <dbReference type="Pfam" id="PF13622"/>
    </source>
</evidence>
<gene>
    <name evidence="3" type="ORF">GCM10022231_20700</name>
</gene>
<dbReference type="InterPro" id="IPR049450">
    <property type="entry name" value="ACOT8-like_C"/>
</dbReference>
<dbReference type="Proteomes" id="UP001418444">
    <property type="component" value="Unassembled WGS sequence"/>
</dbReference>
<feature type="domain" description="Acyl-CoA thioesterase-like C-terminal" evidence="2">
    <location>
        <begin position="126"/>
        <end position="258"/>
    </location>
</feature>
<keyword evidence="4" id="KW-1185">Reference proteome</keyword>
<sequence length="266" mass="29357">MIVGTTARSYFTRIDDHSFLPTEHAGGAWRDDELHLAPVAGLVIDHLERWRREHAPTLVFSRFSLEVLGQIARDRIDLDIEVIRPGRTIELLETTAVIGGRTTVRARAWLLQASDTSQVAEHEFDALPPPEEFTETAWLKRWRGGLIAGLEARQSGDTRPGRAKVWVTSDVDLIAGEQSTELGAIAKFFDTANGVSMRQDPQVWMYPNVDLTAHLFRQPSGPWLGLDTRVAFGAGGIGQTNSVLHDADGPFGTLAQSLTLRPNMIG</sequence>
<evidence type="ECO:0000313" key="3">
    <source>
        <dbReference type="EMBL" id="GAA3960573.1"/>
    </source>
</evidence>
<protein>
    <submittedName>
        <fullName evidence="3">Thioesterase family protein</fullName>
    </submittedName>
</protein>
<organism evidence="3 4">
    <name type="scientific">Gordonia caeni</name>
    <dbReference type="NCBI Taxonomy" id="1007097"/>
    <lineage>
        <taxon>Bacteria</taxon>
        <taxon>Bacillati</taxon>
        <taxon>Actinomycetota</taxon>
        <taxon>Actinomycetes</taxon>
        <taxon>Mycobacteriales</taxon>
        <taxon>Gordoniaceae</taxon>
        <taxon>Gordonia</taxon>
    </lineage>
</organism>
<comment type="caution">
    <text evidence="3">The sequence shown here is derived from an EMBL/GenBank/DDBJ whole genome shotgun (WGS) entry which is preliminary data.</text>
</comment>
<name>A0ABP7P8X3_9ACTN</name>
<dbReference type="InterPro" id="IPR049449">
    <property type="entry name" value="TesB_ACOT8-like_N"/>
</dbReference>
<dbReference type="SUPFAM" id="SSF54637">
    <property type="entry name" value="Thioesterase/thiol ester dehydrase-isomerase"/>
    <property type="match status" value="1"/>
</dbReference>
<dbReference type="Pfam" id="PF20789">
    <property type="entry name" value="4HBT_3C"/>
    <property type="match status" value="1"/>
</dbReference>
<dbReference type="InterPro" id="IPR042171">
    <property type="entry name" value="Acyl-CoA_hotdog"/>
</dbReference>